<feature type="transmembrane region" description="Helical" evidence="1">
    <location>
        <begin position="132"/>
        <end position="152"/>
    </location>
</feature>
<dbReference type="Pfam" id="PF01841">
    <property type="entry name" value="Transglut_core"/>
    <property type="match status" value="1"/>
</dbReference>
<dbReference type="InterPro" id="IPR038765">
    <property type="entry name" value="Papain-like_cys_pep_sf"/>
</dbReference>
<dbReference type="InterPro" id="IPR002931">
    <property type="entry name" value="Transglutaminase-like"/>
</dbReference>
<proteinExistence type="predicted"/>
<dbReference type="Pfam" id="PF13559">
    <property type="entry name" value="DUF4129"/>
    <property type="match status" value="1"/>
</dbReference>
<gene>
    <name evidence="3" type="ORF">MSZNOR_3049</name>
</gene>
<evidence type="ECO:0000259" key="2">
    <source>
        <dbReference type="SMART" id="SM00460"/>
    </source>
</evidence>
<dbReference type="EMBL" id="OX458333">
    <property type="protein sequence ID" value="CAI8880445.1"/>
    <property type="molecule type" value="Genomic_DNA"/>
</dbReference>
<dbReference type="SUPFAM" id="SSF54001">
    <property type="entry name" value="Cysteine proteinases"/>
    <property type="match status" value="1"/>
</dbReference>
<keyword evidence="1" id="KW-0812">Transmembrane</keyword>
<organism evidence="3 4">
    <name type="scientific">Methylocaldum szegediense</name>
    <dbReference type="NCBI Taxonomy" id="73780"/>
    <lineage>
        <taxon>Bacteria</taxon>
        <taxon>Pseudomonadati</taxon>
        <taxon>Pseudomonadota</taxon>
        <taxon>Gammaproteobacteria</taxon>
        <taxon>Methylococcales</taxon>
        <taxon>Methylococcaceae</taxon>
        <taxon>Methylocaldum</taxon>
    </lineage>
</organism>
<dbReference type="EC" id="2.3.2.13" evidence="3"/>
<dbReference type="InterPro" id="IPR021878">
    <property type="entry name" value="TgpA_N"/>
</dbReference>
<sequence length="661" mass="74998">MKISTPSFRPNRTQQNLLLFSVFFVAAPHLLNLGLGIVLYFSLMAAWRCASQYRPSLQPGRLLLFLLTVGGAALVYVDYHRFYGREAGSSLFLVGLGLKLLEMRTRRDVYLVVYLAFFVALTQYLFSQSVVLAIYTLAAVGLLISVLIGLNAGSVLSLKAQLKMAALLVAQASPIMVVLFIFFPRIAGPLWALPDDPNVAKTGLSDIIEPGSVSRLALSREPAFRVDFDGPIPPPEDRYWRGPVFWHTDGKRWTLLPKQGRNDIRPPQFVGTAYRYTITLEPHQNRWVFALDLPATFPPNLSLTRDYLLLAPQTIGERRQFTITSYPNYRTGELSPAERKLGLQLPDKPSKRIVRLVERWRRSSSAPHDIVNKALLHFREEPFVYTLNPPPISDKPVDTFLFETRRGFCEHYATAFVYLMRAAGIPARVVTGYQGGQWNPVGHFLEVRQADAHAWAEAWLPGKGWTRIDPTAAVAPYRIEQGMDLDRQWADSQGGLDAVERAMSDPALRFQDWYLRVRLVWSSIDHAWNQWVLSYNPEYQKRFWEALGIVDWRGLITWLAALLVFLAALLGLWLRPRQKPATIDPALKAYSRFLGKLAKRGVIKRPGEGPRDFALRAASEHSEAEEAIAAITALFLKIRYGRQAESSDIDRLRRRVKAFRI</sequence>
<evidence type="ECO:0000313" key="4">
    <source>
        <dbReference type="Proteomes" id="UP001162030"/>
    </source>
</evidence>
<keyword evidence="4" id="KW-1185">Reference proteome</keyword>
<dbReference type="Proteomes" id="UP001162030">
    <property type="component" value="Chromosome"/>
</dbReference>
<feature type="transmembrane region" description="Helical" evidence="1">
    <location>
        <begin position="164"/>
        <end position="183"/>
    </location>
</feature>
<keyword evidence="3" id="KW-0808">Transferase</keyword>
<reference evidence="3 4" key="1">
    <citation type="submission" date="2023-03" db="EMBL/GenBank/DDBJ databases">
        <authorList>
            <person name="Pearce D."/>
        </authorList>
    </citation>
    <scope>NUCLEOTIDE SEQUENCE [LARGE SCALE GENOMIC DNA]</scope>
    <source>
        <strain evidence="3">Msz</strain>
    </source>
</reference>
<keyword evidence="1" id="KW-0472">Membrane</keyword>
<dbReference type="Pfam" id="PF11992">
    <property type="entry name" value="TgpA_N"/>
    <property type="match status" value="1"/>
</dbReference>
<feature type="domain" description="Transglutaminase-like" evidence="2">
    <location>
        <begin position="401"/>
        <end position="472"/>
    </location>
</feature>
<dbReference type="SMART" id="SM00460">
    <property type="entry name" value="TGc"/>
    <property type="match status" value="1"/>
</dbReference>
<dbReference type="InterPro" id="IPR025403">
    <property type="entry name" value="TgpA-like_C"/>
</dbReference>
<evidence type="ECO:0000256" key="1">
    <source>
        <dbReference type="SAM" id="Phobius"/>
    </source>
</evidence>
<feature type="transmembrane region" description="Helical" evidence="1">
    <location>
        <begin position="59"/>
        <end position="77"/>
    </location>
</feature>
<dbReference type="InterPro" id="IPR052901">
    <property type="entry name" value="Bact_TGase-like"/>
</dbReference>
<feature type="transmembrane region" description="Helical" evidence="1">
    <location>
        <begin position="20"/>
        <end position="47"/>
    </location>
</feature>
<dbReference type="PANTHER" id="PTHR42736">
    <property type="entry name" value="PROTEIN-GLUTAMINE GAMMA-GLUTAMYLTRANSFERASE"/>
    <property type="match status" value="1"/>
</dbReference>
<dbReference type="GO" id="GO:0003810">
    <property type="term" value="F:protein-glutamine gamma-glutamyltransferase activity"/>
    <property type="evidence" value="ECO:0007669"/>
    <property type="project" value="UniProtKB-EC"/>
</dbReference>
<evidence type="ECO:0000313" key="3">
    <source>
        <dbReference type="EMBL" id="CAI8880445.1"/>
    </source>
</evidence>
<protein>
    <submittedName>
        <fullName evidence="3">Protein-glutamine gamma-glutamyltransferase</fullName>
        <ecNumber evidence="3">2.3.2.13</ecNumber>
    </submittedName>
</protein>
<feature type="transmembrane region" description="Helical" evidence="1">
    <location>
        <begin position="108"/>
        <end position="126"/>
    </location>
</feature>
<keyword evidence="1" id="KW-1133">Transmembrane helix</keyword>
<dbReference type="PANTHER" id="PTHR42736:SF1">
    <property type="entry name" value="PROTEIN-GLUTAMINE GAMMA-GLUTAMYLTRANSFERASE"/>
    <property type="match status" value="1"/>
</dbReference>
<accession>A0ABM9I465</accession>
<dbReference type="Gene3D" id="3.10.620.30">
    <property type="match status" value="1"/>
</dbReference>
<feature type="transmembrane region" description="Helical" evidence="1">
    <location>
        <begin position="555"/>
        <end position="574"/>
    </location>
</feature>
<dbReference type="RefSeq" id="WP_051331873.1">
    <property type="nucleotide sequence ID" value="NZ_OX458333.1"/>
</dbReference>
<name>A0ABM9I465_9GAMM</name>
<keyword evidence="3" id="KW-0012">Acyltransferase</keyword>